<dbReference type="Pfam" id="PF00440">
    <property type="entry name" value="TetR_N"/>
    <property type="match status" value="1"/>
</dbReference>
<evidence type="ECO:0000259" key="6">
    <source>
        <dbReference type="PROSITE" id="PS50977"/>
    </source>
</evidence>
<dbReference type="InterPro" id="IPR039538">
    <property type="entry name" value="BetI_C"/>
</dbReference>
<keyword evidence="1" id="KW-0678">Repressor</keyword>
<dbReference type="PRINTS" id="PR00455">
    <property type="entry name" value="HTHTETR"/>
</dbReference>
<dbReference type="Proteomes" id="UP000637423">
    <property type="component" value="Unassembled WGS sequence"/>
</dbReference>
<dbReference type="GO" id="GO:0000976">
    <property type="term" value="F:transcription cis-regulatory region binding"/>
    <property type="evidence" value="ECO:0007669"/>
    <property type="project" value="TreeGrafter"/>
</dbReference>
<keyword evidence="4" id="KW-0804">Transcription</keyword>
<dbReference type="PANTHER" id="PTHR30055">
    <property type="entry name" value="HTH-TYPE TRANSCRIPTIONAL REGULATOR RUTR"/>
    <property type="match status" value="1"/>
</dbReference>
<keyword evidence="3 5" id="KW-0238">DNA-binding</keyword>
<evidence type="ECO:0000256" key="4">
    <source>
        <dbReference type="ARBA" id="ARBA00023163"/>
    </source>
</evidence>
<reference evidence="7" key="1">
    <citation type="journal article" date="2014" name="Int. J. Syst. Evol. Microbiol.">
        <title>Complete genome sequence of Corynebacterium casei LMG S-19264T (=DSM 44701T), isolated from a smear-ripened cheese.</title>
        <authorList>
            <consortium name="US DOE Joint Genome Institute (JGI-PGF)"/>
            <person name="Walter F."/>
            <person name="Albersmeier A."/>
            <person name="Kalinowski J."/>
            <person name="Ruckert C."/>
        </authorList>
    </citation>
    <scope>NUCLEOTIDE SEQUENCE</scope>
    <source>
        <strain evidence="7">CGMCC 1.10998</strain>
    </source>
</reference>
<comment type="caution">
    <text evidence="7">The sequence shown here is derived from an EMBL/GenBank/DDBJ whole genome shotgun (WGS) entry which is preliminary data.</text>
</comment>
<keyword evidence="2" id="KW-0805">Transcription regulation</keyword>
<feature type="DNA-binding region" description="H-T-H motif" evidence="5">
    <location>
        <begin position="38"/>
        <end position="57"/>
    </location>
</feature>
<dbReference type="GO" id="GO:0003700">
    <property type="term" value="F:DNA-binding transcription factor activity"/>
    <property type="evidence" value="ECO:0007669"/>
    <property type="project" value="TreeGrafter"/>
</dbReference>
<evidence type="ECO:0000256" key="3">
    <source>
        <dbReference type="ARBA" id="ARBA00023125"/>
    </source>
</evidence>
<proteinExistence type="predicted"/>
<dbReference type="InterPro" id="IPR036271">
    <property type="entry name" value="Tet_transcr_reg_TetR-rel_C_sf"/>
</dbReference>
<dbReference type="AlphaFoldDB" id="A0A916UFW2"/>
<dbReference type="InterPro" id="IPR001647">
    <property type="entry name" value="HTH_TetR"/>
</dbReference>
<feature type="domain" description="HTH tetR-type" evidence="6">
    <location>
        <begin position="15"/>
        <end position="75"/>
    </location>
</feature>
<dbReference type="PROSITE" id="PS50977">
    <property type="entry name" value="HTH_TETR_2"/>
    <property type="match status" value="1"/>
</dbReference>
<evidence type="ECO:0000256" key="1">
    <source>
        <dbReference type="ARBA" id="ARBA00022491"/>
    </source>
</evidence>
<organism evidence="7 8">
    <name type="scientific">Undibacterium terreum</name>
    <dbReference type="NCBI Taxonomy" id="1224302"/>
    <lineage>
        <taxon>Bacteria</taxon>
        <taxon>Pseudomonadati</taxon>
        <taxon>Pseudomonadota</taxon>
        <taxon>Betaproteobacteria</taxon>
        <taxon>Burkholderiales</taxon>
        <taxon>Oxalobacteraceae</taxon>
        <taxon>Undibacterium</taxon>
    </lineage>
</organism>
<dbReference type="EMBL" id="BMED01000001">
    <property type="protein sequence ID" value="GGC70931.1"/>
    <property type="molecule type" value="Genomic_DNA"/>
</dbReference>
<evidence type="ECO:0000256" key="2">
    <source>
        <dbReference type="ARBA" id="ARBA00023015"/>
    </source>
</evidence>
<dbReference type="RefSeq" id="WP_188565521.1">
    <property type="nucleotide sequence ID" value="NZ_BMED01000001.1"/>
</dbReference>
<gene>
    <name evidence="7" type="ORF">GCM10011396_17580</name>
</gene>
<dbReference type="SUPFAM" id="SSF48498">
    <property type="entry name" value="Tetracyclin repressor-like, C-terminal domain"/>
    <property type="match status" value="1"/>
</dbReference>
<dbReference type="Gene3D" id="1.10.357.10">
    <property type="entry name" value="Tetracycline Repressor, domain 2"/>
    <property type="match status" value="1"/>
</dbReference>
<dbReference type="PANTHER" id="PTHR30055:SF234">
    <property type="entry name" value="HTH-TYPE TRANSCRIPTIONAL REGULATOR BETI"/>
    <property type="match status" value="1"/>
</dbReference>
<evidence type="ECO:0000313" key="8">
    <source>
        <dbReference type="Proteomes" id="UP000637423"/>
    </source>
</evidence>
<evidence type="ECO:0000256" key="5">
    <source>
        <dbReference type="PROSITE-ProRule" id="PRU00335"/>
    </source>
</evidence>
<keyword evidence="8" id="KW-1185">Reference proteome</keyword>
<sequence length="204" mass="22748">MSITGQKIWNPKRATDRRKQVLDAAESCFGMKGFHGASMADISKAAGMSAGHIYNYFASKDEIIAAFVQQNVERVSAIVRDLHQQDDPLQAIYDDLEKSIHEDLQVGYWKLPLEIYAEASRNPKIAALAQAADRHSSNEFLSILKKGRQKRGMQVDELALAGQVEAMIAFFQGLQVRAMLNPQLDEAALVEAMKSAMYVLLFDE</sequence>
<dbReference type="Pfam" id="PF13977">
    <property type="entry name" value="TetR_C_6"/>
    <property type="match status" value="1"/>
</dbReference>
<protein>
    <submittedName>
        <fullName evidence="7">TetR family transcriptional regulator</fullName>
    </submittedName>
</protein>
<name>A0A916UFW2_9BURK</name>
<dbReference type="SUPFAM" id="SSF46689">
    <property type="entry name" value="Homeodomain-like"/>
    <property type="match status" value="1"/>
</dbReference>
<dbReference type="InterPro" id="IPR050109">
    <property type="entry name" value="HTH-type_TetR-like_transc_reg"/>
</dbReference>
<evidence type="ECO:0000313" key="7">
    <source>
        <dbReference type="EMBL" id="GGC70931.1"/>
    </source>
</evidence>
<reference evidence="7" key="2">
    <citation type="submission" date="2020-09" db="EMBL/GenBank/DDBJ databases">
        <authorList>
            <person name="Sun Q."/>
            <person name="Zhou Y."/>
        </authorList>
    </citation>
    <scope>NUCLEOTIDE SEQUENCE</scope>
    <source>
        <strain evidence="7">CGMCC 1.10998</strain>
    </source>
</reference>
<dbReference type="InterPro" id="IPR009057">
    <property type="entry name" value="Homeodomain-like_sf"/>
</dbReference>
<accession>A0A916UFW2</accession>